<dbReference type="GO" id="GO:0009307">
    <property type="term" value="P:DNA restriction-modification system"/>
    <property type="evidence" value="ECO:0007669"/>
    <property type="project" value="InterPro"/>
</dbReference>
<dbReference type="GO" id="GO:0009036">
    <property type="term" value="F:type II site-specific deoxyribonuclease activity"/>
    <property type="evidence" value="ECO:0007669"/>
    <property type="project" value="InterPro"/>
</dbReference>
<accession>A0A4P6X9V0</accession>
<reference evidence="3 4" key="1">
    <citation type="submission" date="2019-03" db="EMBL/GenBank/DDBJ databases">
        <authorList>
            <person name="Sebastian G."/>
            <person name="Baumann P."/>
            <person name="Ruckert C."/>
            <person name="Kalinowski J."/>
            <person name="Nebel B."/>
            <person name="Takors R."/>
            <person name="Blombach B."/>
        </authorList>
    </citation>
    <scope>NUCLEOTIDE SEQUENCE [LARGE SCALE GENOMIC DNA]</scope>
    <source>
        <strain evidence="3 4">DSM 1084</strain>
        <plasmid evidence="3 4">pDSM1084</plasmid>
    </source>
</reference>
<dbReference type="EMBL" id="CP037868">
    <property type="protein sequence ID" value="QBM30631.1"/>
    <property type="molecule type" value="Genomic_DNA"/>
</dbReference>
<geneLocation type="plasmid" evidence="3 4">
    <name>pDSM1084</name>
</geneLocation>
<evidence type="ECO:0000313" key="3">
    <source>
        <dbReference type="EMBL" id="QBM30631.1"/>
    </source>
</evidence>
<evidence type="ECO:0000313" key="4">
    <source>
        <dbReference type="Proteomes" id="UP000293912"/>
    </source>
</evidence>
<evidence type="ECO:0000259" key="2">
    <source>
        <dbReference type="Pfam" id="PF17728"/>
    </source>
</evidence>
<evidence type="ECO:0000259" key="1">
    <source>
        <dbReference type="Pfam" id="PF06616"/>
    </source>
</evidence>
<dbReference type="InterPro" id="IPR041454">
    <property type="entry name" value="BsuBI/PstI_N"/>
</dbReference>
<dbReference type="AlphaFoldDB" id="A0A4P6X9V0"/>
<dbReference type="GO" id="GO:0000287">
    <property type="term" value="F:magnesium ion binding"/>
    <property type="evidence" value="ECO:0007669"/>
    <property type="project" value="InterPro"/>
</dbReference>
<feature type="domain" description="BsuBI/PstI restriction endonuclease" evidence="1">
    <location>
        <begin position="187"/>
        <end position="348"/>
    </location>
</feature>
<dbReference type="RefSeq" id="WP_133158233.1">
    <property type="nucleotide sequence ID" value="NZ_CP037868.1"/>
</dbReference>
<dbReference type="GO" id="GO:0003677">
    <property type="term" value="F:DNA binding"/>
    <property type="evidence" value="ECO:0007669"/>
    <property type="project" value="InterPro"/>
</dbReference>
<dbReference type="Pfam" id="PF06616">
    <property type="entry name" value="BsuBI_PstI_RE"/>
    <property type="match status" value="1"/>
</dbReference>
<evidence type="ECO:0008006" key="5">
    <source>
        <dbReference type="Google" id="ProtNLM"/>
    </source>
</evidence>
<gene>
    <name evidence="3" type="ORF">HPF_23285</name>
</gene>
<dbReference type="InterPro" id="IPR041963">
    <property type="entry name" value="BsuBI/PstI_C_sf"/>
</dbReference>
<sequence length="362" mass="39953">MTLPKLLSVGDIHSRLERLFTPGLEMRKNLVREMAAKTVFVFLYGGMVDGAGRCLRPSHVYFFTEDQAQKTNDEDRLLWLAQSKKPGFRPEGLRWYADTTREPIRDETIRFGLLHVGAVGKLPGVAVTSSLPIYFLKADFAAIFNPDLDEAALEAAITAWQKKHLTAAARARMALLAAGKMKSDDEVLVNCPDGTVAKLSPGPSSIISKAVVEQFAASFLTAPALLWLSESGAKVRYQDEKTAKALGLDIDQSKVLPDIILANVGDTGEDTHLVFVEVVASDGPMNQARRDALLHYIMQSGFPEEQCLFGTAFEDRANGAFKKCLPELAWGTFVWFRSEPDCLMWLYDEPFPITNGLTAPPQ</sequence>
<organism evidence="3 4">
    <name type="scientific">Hydrogenophaga pseudoflava</name>
    <name type="common">Pseudomonas carboxydoflava</name>
    <dbReference type="NCBI Taxonomy" id="47421"/>
    <lineage>
        <taxon>Bacteria</taxon>
        <taxon>Pseudomonadati</taxon>
        <taxon>Pseudomonadota</taxon>
        <taxon>Betaproteobacteria</taxon>
        <taxon>Burkholderiales</taxon>
        <taxon>Comamonadaceae</taxon>
        <taxon>Hydrogenophaga</taxon>
    </lineage>
</organism>
<dbReference type="Proteomes" id="UP000293912">
    <property type="component" value="Plasmid pDSM1084"/>
</dbReference>
<protein>
    <recommendedName>
        <fullName evidence="5">Restriction endonuclease</fullName>
    </recommendedName>
</protein>
<proteinExistence type="predicted"/>
<dbReference type="KEGG" id="hpse:HPF_23285"/>
<feature type="domain" description="BsuBI/PstI restriction endonuclease HTH" evidence="2">
    <location>
        <begin position="11"/>
        <end position="174"/>
    </location>
</feature>
<dbReference type="REBASE" id="306474">
    <property type="entry name" value="Hps1084ORF23290P"/>
</dbReference>
<name>A0A4P6X9V0_HYDPS</name>
<dbReference type="Gene3D" id="3.40.1350.80">
    <property type="match status" value="1"/>
</dbReference>
<keyword evidence="4" id="KW-1185">Reference proteome</keyword>
<dbReference type="InterPro" id="IPR009528">
    <property type="entry name" value="Restrct_endonuc_II_BsuBI_C"/>
</dbReference>
<keyword evidence="3" id="KW-0614">Plasmid</keyword>
<dbReference type="Pfam" id="PF17728">
    <property type="entry name" value="BsuBI_PstI_RE_N"/>
    <property type="match status" value="1"/>
</dbReference>